<dbReference type="PANTHER" id="PTHR45789:SF2">
    <property type="entry name" value="FI18025P1"/>
    <property type="match status" value="1"/>
</dbReference>
<dbReference type="SMART" id="SM00398">
    <property type="entry name" value="HMG"/>
    <property type="match status" value="1"/>
</dbReference>
<dbReference type="CDD" id="cd01389">
    <property type="entry name" value="HMG-box_ROX1-like"/>
    <property type="match status" value="1"/>
</dbReference>
<evidence type="ECO:0000313" key="6">
    <source>
        <dbReference type="EMBL" id="KAJ3577636.1"/>
    </source>
</evidence>
<accession>A0A9W8NI92</accession>
<dbReference type="PANTHER" id="PTHR45789">
    <property type="entry name" value="FI18025P1"/>
    <property type="match status" value="1"/>
</dbReference>
<feature type="compositionally biased region" description="Basic and acidic residues" evidence="4">
    <location>
        <begin position="283"/>
        <end position="298"/>
    </location>
</feature>
<reference evidence="6" key="1">
    <citation type="submission" date="2022-07" db="EMBL/GenBank/DDBJ databases">
        <title>Genome Sequence of Xylaria arbuscula.</title>
        <authorList>
            <person name="Buettner E."/>
        </authorList>
    </citation>
    <scope>NUCLEOTIDE SEQUENCE</scope>
    <source>
        <strain evidence="6">VT107</strain>
    </source>
</reference>
<gene>
    <name evidence="6" type="ORF">NPX13_g2931</name>
</gene>
<dbReference type="GO" id="GO:0000978">
    <property type="term" value="F:RNA polymerase II cis-regulatory region sequence-specific DNA binding"/>
    <property type="evidence" value="ECO:0007669"/>
    <property type="project" value="TreeGrafter"/>
</dbReference>
<feature type="domain" description="HMG box" evidence="5">
    <location>
        <begin position="240"/>
        <end position="308"/>
    </location>
</feature>
<keyword evidence="1 3" id="KW-0238">DNA-binding</keyword>
<dbReference type="SUPFAM" id="SSF47095">
    <property type="entry name" value="HMG-box"/>
    <property type="match status" value="1"/>
</dbReference>
<feature type="region of interest" description="Disordered" evidence="4">
    <location>
        <begin position="214"/>
        <end position="242"/>
    </location>
</feature>
<evidence type="ECO:0000259" key="5">
    <source>
        <dbReference type="PROSITE" id="PS50118"/>
    </source>
</evidence>
<dbReference type="GO" id="GO:0000981">
    <property type="term" value="F:DNA-binding transcription factor activity, RNA polymerase II-specific"/>
    <property type="evidence" value="ECO:0007669"/>
    <property type="project" value="TreeGrafter"/>
</dbReference>
<keyword evidence="2 3" id="KW-0539">Nucleus</keyword>
<dbReference type="VEuPathDB" id="FungiDB:F4678DRAFT_460793"/>
<dbReference type="InterPro" id="IPR036910">
    <property type="entry name" value="HMG_box_dom_sf"/>
</dbReference>
<dbReference type="PROSITE" id="PS50118">
    <property type="entry name" value="HMG_BOX_2"/>
    <property type="match status" value="1"/>
</dbReference>
<evidence type="ECO:0000313" key="7">
    <source>
        <dbReference type="Proteomes" id="UP001148614"/>
    </source>
</evidence>
<sequence>MDSYSVPKNAFVRDLWASVGTQLAFSNIITIAADDFIRLGQHGEKFFKGQLSIITDGVVEFFSDATKDDIVYLANPMDVIRGMNFTITCIPGEPFRALEAIQVPPVDFKDEFLIDPILESPQQMPDVPVMWYPQFPAPMSLASYPYLYHSPELASLDSIQIPYSDTSSPCVQKLYRVEEEPISTPSPMDHNSRTSSPLSDLASEDVAMDCITVHSSPSEDSQERGEKEEAEEKNEEEGHIARPANAFMLFRSVHCDQIKQGKRKIGARQISRIVGRRWHAMTEEEKQPWRDQASDIAKEHKRLHPNWKYQPKRATRRRRRQATP</sequence>
<dbReference type="Pfam" id="PF00505">
    <property type="entry name" value="HMG_box"/>
    <property type="match status" value="1"/>
</dbReference>
<keyword evidence="7" id="KW-1185">Reference proteome</keyword>
<feature type="region of interest" description="Disordered" evidence="4">
    <location>
        <begin position="283"/>
        <end position="324"/>
    </location>
</feature>
<feature type="DNA-binding region" description="HMG box" evidence="3">
    <location>
        <begin position="240"/>
        <end position="308"/>
    </location>
</feature>
<evidence type="ECO:0000256" key="3">
    <source>
        <dbReference type="PROSITE-ProRule" id="PRU00267"/>
    </source>
</evidence>
<feature type="compositionally biased region" description="Basic residues" evidence="4">
    <location>
        <begin position="299"/>
        <end position="324"/>
    </location>
</feature>
<proteinExistence type="predicted"/>
<evidence type="ECO:0000256" key="1">
    <source>
        <dbReference type="ARBA" id="ARBA00023125"/>
    </source>
</evidence>
<dbReference type="InterPro" id="IPR009071">
    <property type="entry name" value="HMG_box_dom"/>
</dbReference>
<name>A0A9W8NI92_9PEZI</name>
<dbReference type="EMBL" id="JANPWZ010000334">
    <property type="protein sequence ID" value="KAJ3577636.1"/>
    <property type="molecule type" value="Genomic_DNA"/>
</dbReference>
<dbReference type="InterPro" id="IPR051356">
    <property type="entry name" value="SOX/SOX-like_TF"/>
</dbReference>
<organism evidence="6 7">
    <name type="scientific">Xylaria arbuscula</name>
    <dbReference type="NCBI Taxonomy" id="114810"/>
    <lineage>
        <taxon>Eukaryota</taxon>
        <taxon>Fungi</taxon>
        <taxon>Dikarya</taxon>
        <taxon>Ascomycota</taxon>
        <taxon>Pezizomycotina</taxon>
        <taxon>Sordariomycetes</taxon>
        <taxon>Xylariomycetidae</taxon>
        <taxon>Xylariales</taxon>
        <taxon>Xylariaceae</taxon>
        <taxon>Xylaria</taxon>
    </lineage>
</organism>
<evidence type="ECO:0000256" key="2">
    <source>
        <dbReference type="ARBA" id="ARBA00023242"/>
    </source>
</evidence>
<protein>
    <recommendedName>
        <fullName evidence="5">HMG box domain-containing protein</fullName>
    </recommendedName>
</protein>
<dbReference type="Proteomes" id="UP001148614">
    <property type="component" value="Unassembled WGS sequence"/>
</dbReference>
<comment type="caution">
    <text evidence="6">The sequence shown here is derived from an EMBL/GenBank/DDBJ whole genome shotgun (WGS) entry which is preliminary data.</text>
</comment>
<dbReference type="AlphaFoldDB" id="A0A9W8NI92"/>
<evidence type="ECO:0000256" key="4">
    <source>
        <dbReference type="SAM" id="MobiDB-lite"/>
    </source>
</evidence>
<dbReference type="GO" id="GO:0005634">
    <property type="term" value="C:nucleus"/>
    <property type="evidence" value="ECO:0007669"/>
    <property type="project" value="UniProtKB-UniRule"/>
</dbReference>
<dbReference type="Gene3D" id="1.10.30.10">
    <property type="entry name" value="High mobility group box domain"/>
    <property type="match status" value="1"/>
</dbReference>